<dbReference type="EMBL" id="JAUSUG010000001">
    <property type="protein sequence ID" value="MDQ0252654.1"/>
    <property type="molecule type" value="Genomic_DNA"/>
</dbReference>
<feature type="DNA-binding region" description="H-T-H motif" evidence="3">
    <location>
        <begin position="25"/>
        <end position="44"/>
    </location>
</feature>
<dbReference type="Pfam" id="PF00440">
    <property type="entry name" value="TetR_N"/>
    <property type="match status" value="1"/>
</dbReference>
<evidence type="ECO:0000256" key="1">
    <source>
        <dbReference type="ARBA" id="ARBA00022491"/>
    </source>
</evidence>
<keyword evidence="6" id="KW-1185">Reference proteome</keyword>
<dbReference type="PANTHER" id="PTHR43479:SF22">
    <property type="entry name" value="TRANSCRIPTIONAL REGULATOR, TETR FAMILY"/>
    <property type="match status" value="1"/>
</dbReference>
<sequence>MNDRKQHVIRVAHELFIEKGFQATSIQDILDASKISKGTFYNYFSSKNELFIALFTSLFQQVEQERNELLIGHDREDVAVFIKQIELQLTMNRKNKLIPLFEEVIVSHDEELKRFIQKGQLKILRWYYGRFLDLFGPEKEPYLLDCAIMFMGILHQNLKFYSMAHNARVDIHEVVQYSVGRLVKMVEEVASAGDQLLDPAYLKRWLPEKNSTGSPNFGKKLAQVITALKAPLSQKVVDDRKREGLNELLDFIQEELQQPKKPRRFLIQSALTTLHEKEGIFELEQLEELEKLVENRNKLES</sequence>
<gene>
    <name evidence="5" type="ORF">J2S74_000026</name>
</gene>
<dbReference type="InterPro" id="IPR001647">
    <property type="entry name" value="HTH_TetR"/>
</dbReference>
<proteinExistence type="predicted"/>
<dbReference type="PANTHER" id="PTHR43479">
    <property type="entry name" value="ACREF/ENVCD OPERON REPRESSOR-RELATED"/>
    <property type="match status" value="1"/>
</dbReference>
<dbReference type="Proteomes" id="UP001230005">
    <property type="component" value="Unassembled WGS sequence"/>
</dbReference>
<dbReference type="InterPro" id="IPR023772">
    <property type="entry name" value="DNA-bd_HTH_TetR-type_CS"/>
</dbReference>
<dbReference type="InterPro" id="IPR050624">
    <property type="entry name" value="HTH-type_Tx_Regulator"/>
</dbReference>
<evidence type="ECO:0000259" key="4">
    <source>
        <dbReference type="PROSITE" id="PS50977"/>
    </source>
</evidence>
<evidence type="ECO:0000313" key="6">
    <source>
        <dbReference type="Proteomes" id="UP001230005"/>
    </source>
</evidence>
<dbReference type="InterPro" id="IPR009057">
    <property type="entry name" value="Homeodomain-like_sf"/>
</dbReference>
<dbReference type="PROSITE" id="PS01081">
    <property type="entry name" value="HTH_TETR_1"/>
    <property type="match status" value="1"/>
</dbReference>
<reference evidence="5 6" key="1">
    <citation type="submission" date="2023-07" db="EMBL/GenBank/DDBJ databases">
        <title>Genomic Encyclopedia of Type Strains, Phase IV (KMG-IV): sequencing the most valuable type-strain genomes for metagenomic binning, comparative biology and taxonomic classification.</title>
        <authorList>
            <person name="Goeker M."/>
        </authorList>
    </citation>
    <scope>NUCLEOTIDE SEQUENCE [LARGE SCALE GENOMIC DNA]</scope>
    <source>
        <strain evidence="5 6">DSM 9768</strain>
    </source>
</reference>
<keyword evidence="1" id="KW-0678">Repressor</keyword>
<name>A0ABT9ZP78_9BACI</name>
<dbReference type="PROSITE" id="PS50977">
    <property type="entry name" value="HTH_TETR_2"/>
    <property type="match status" value="1"/>
</dbReference>
<organism evidence="5 6">
    <name type="scientific">Evansella vedderi</name>
    <dbReference type="NCBI Taxonomy" id="38282"/>
    <lineage>
        <taxon>Bacteria</taxon>
        <taxon>Bacillati</taxon>
        <taxon>Bacillota</taxon>
        <taxon>Bacilli</taxon>
        <taxon>Bacillales</taxon>
        <taxon>Bacillaceae</taxon>
        <taxon>Evansella</taxon>
    </lineage>
</organism>
<accession>A0ABT9ZP78</accession>
<evidence type="ECO:0000313" key="5">
    <source>
        <dbReference type="EMBL" id="MDQ0252654.1"/>
    </source>
</evidence>
<dbReference type="PRINTS" id="PR00455">
    <property type="entry name" value="HTHTETR"/>
</dbReference>
<protein>
    <submittedName>
        <fullName evidence="5">AcrR family transcriptional regulator</fullName>
    </submittedName>
</protein>
<keyword evidence="2 3" id="KW-0238">DNA-binding</keyword>
<dbReference type="Gene3D" id="1.10.357.10">
    <property type="entry name" value="Tetracycline Repressor, domain 2"/>
    <property type="match status" value="1"/>
</dbReference>
<evidence type="ECO:0000256" key="2">
    <source>
        <dbReference type="ARBA" id="ARBA00023125"/>
    </source>
</evidence>
<feature type="domain" description="HTH tetR-type" evidence="4">
    <location>
        <begin position="2"/>
        <end position="62"/>
    </location>
</feature>
<dbReference type="RefSeq" id="WP_307320298.1">
    <property type="nucleotide sequence ID" value="NZ_JAUSUG010000001.1"/>
</dbReference>
<dbReference type="SUPFAM" id="SSF46689">
    <property type="entry name" value="Homeodomain-like"/>
    <property type="match status" value="1"/>
</dbReference>
<comment type="caution">
    <text evidence="5">The sequence shown here is derived from an EMBL/GenBank/DDBJ whole genome shotgun (WGS) entry which is preliminary data.</text>
</comment>
<evidence type="ECO:0000256" key="3">
    <source>
        <dbReference type="PROSITE-ProRule" id="PRU00335"/>
    </source>
</evidence>